<dbReference type="EMBL" id="MU006342">
    <property type="protein sequence ID" value="KAF2845805.1"/>
    <property type="molecule type" value="Genomic_DNA"/>
</dbReference>
<dbReference type="PANTHER" id="PTHR43048">
    <property type="entry name" value="METHYLMALONYL-COA EPIMERASE"/>
    <property type="match status" value="1"/>
</dbReference>
<reference evidence="4" key="1">
    <citation type="submission" date="2020-01" db="EMBL/GenBank/DDBJ databases">
        <authorList>
            <consortium name="DOE Joint Genome Institute"/>
            <person name="Haridas S."/>
            <person name="Albert R."/>
            <person name="Binder M."/>
            <person name="Bloem J."/>
            <person name="Labutti K."/>
            <person name="Salamov A."/>
            <person name="Andreopoulos B."/>
            <person name="Baker S.E."/>
            <person name="Barry K."/>
            <person name="Bills G."/>
            <person name="Bluhm B.H."/>
            <person name="Cannon C."/>
            <person name="Castanera R."/>
            <person name="Culley D.E."/>
            <person name="Daum C."/>
            <person name="Ezra D."/>
            <person name="Gonzalez J.B."/>
            <person name="Henrissat B."/>
            <person name="Kuo A."/>
            <person name="Liang C."/>
            <person name="Lipzen A."/>
            <person name="Lutzoni F."/>
            <person name="Magnuson J."/>
            <person name="Mondo S."/>
            <person name="Nolan M."/>
            <person name="Ohm R."/>
            <person name="Pangilinan J."/>
            <person name="Park H.-J."/>
            <person name="Ramirez L."/>
            <person name="Alfaro M."/>
            <person name="Sun H."/>
            <person name="Tritt A."/>
            <person name="Yoshinaga Y."/>
            <person name="Zwiers L.-H."/>
            <person name="Turgeon B.G."/>
            <person name="Goodwin S.B."/>
            <person name="Spatafora J.W."/>
            <person name="Crous P.W."/>
            <person name="Grigoriev I.V."/>
        </authorList>
    </citation>
    <scope>NUCLEOTIDE SEQUENCE</scope>
    <source>
        <strain evidence="4">IPT5</strain>
    </source>
</reference>
<keyword evidence="5" id="KW-1185">Reference proteome</keyword>
<keyword evidence="4" id="KW-0223">Dioxygenase</keyword>
<dbReference type="GO" id="GO:0051213">
    <property type="term" value="F:dioxygenase activity"/>
    <property type="evidence" value="ECO:0007669"/>
    <property type="project" value="UniProtKB-KW"/>
</dbReference>
<dbReference type="GO" id="GO:0005739">
    <property type="term" value="C:mitochondrion"/>
    <property type="evidence" value="ECO:0007669"/>
    <property type="project" value="TreeGrafter"/>
</dbReference>
<dbReference type="OrthoDB" id="3360610at2759"/>
<dbReference type="AlphaFoldDB" id="A0A6A7AUK5"/>
<evidence type="ECO:0000256" key="2">
    <source>
        <dbReference type="SAM" id="MobiDB-lite"/>
    </source>
</evidence>
<dbReference type="PANTHER" id="PTHR43048:SF3">
    <property type="entry name" value="METHYLMALONYL-COA EPIMERASE, MITOCHONDRIAL"/>
    <property type="match status" value="1"/>
</dbReference>
<evidence type="ECO:0000313" key="5">
    <source>
        <dbReference type="Proteomes" id="UP000799423"/>
    </source>
</evidence>
<accession>A0A6A7AUK5</accession>
<dbReference type="GO" id="GO:0046491">
    <property type="term" value="P:L-methylmalonyl-CoA metabolic process"/>
    <property type="evidence" value="ECO:0007669"/>
    <property type="project" value="TreeGrafter"/>
</dbReference>
<dbReference type="PROSITE" id="PS51819">
    <property type="entry name" value="VOC"/>
    <property type="match status" value="1"/>
</dbReference>
<dbReference type="InterPro" id="IPR051785">
    <property type="entry name" value="MMCE/EMCE_epimerase"/>
</dbReference>
<proteinExistence type="predicted"/>
<dbReference type="GO" id="GO:0046872">
    <property type="term" value="F:metal ion binding"/>
    <property type="evidence" value="ECO:0007669"/>
    <property type="project" value="UniProtKB-KW"/>
</dbReference>
<evidence type="ECO:0000259" key="3">
    <source>
        <dbReference type="PROSITE" id="PS51819"/>
    </source>
</evidence>
<dbReference type="SUPFAM" id="SSF54593">
    <property type="entry name" value="Glyoxalase/Bleomycin resistance protein/Dihydroxybiphenyl dioxygenase"/>
    <property type="match status" value="1"/>
</dbReference>
<dbReference type="CDD" id="cd07267">
    <property type="entry name" value="THT_Oxygenase_N"/>
    <property type="match status" value="1"/>
</dbReference>
<keyword evidence="1" id="KW-0479">Metal-binding</keyword>
<evidence type="ECO:0000313" key="4">
    <source>
        <dbReference type="EMBL" id="KAF2845805.1"/>
    </source>
</evidence>
<organism evidence="4 5">
    <name type="scientific">Plenodomus tracheiphilus IPT5</name>
    <dbReference type="NCBI Taxonomy" id="1408161"/>
    <lineage>
        <taxon>Eukaryota</taxon>
        <taxon>Fungi</taxon>
        <taxon>Dikarya</taxon>
        <taxon>Ascomycota</taxon>
        <taxon>Pezizomycotina</taxon>
        <taxon>Dothideomycetes</taxon>
        <taxon>Pleosporomycetidae</taxon>
        <taxon>Pleosporales</taxon>
        <taxon>Pleosporineae</taxon>
        <taxon>Leptosphaeriaceae</taxon>
        <taxon>Plenodomus</taxon>
    </lineage>
</organism>
<dbReference type="Gene3D" id="3.10.180.10">
    <property type="entry name" value="2,3-Dihydroxybiphenyl 1,2-Dioxygenase, domain 1"/>
    <property type="match status" value="2"/>
</dbReference>
<name>A0A6A7AUK5_9PLEO</name>
<dbReference type="InterPro" id="IPR029068">
    <property type="entry name" value="Glyas_Bleomycin-R_OHBP_Dase"/>
</dbReference>
<gene>
    <name evidence="4" type="ORF">T440DRAFT_407292</name>
</gene>
<feature type="domain" description="VOC" evidence="3">
    <location>
        <begin position="10"/>
        <end position="119"/>
    </location>
</feature>
<protein>
    <submittedName>
        <fullName evidence="4">Glyoxalase/Bleomycin resistance protein/Dihydroxybiphenyl dioxygenase</fullName>
    </submittedName>
</protein>
<sequence length="362" mass="40240">MSTSKIRVLRLAYVHYQHPELQKAVDFLTDFGLEIARQDSNKVYLRGYGIEPFLNIAERSPDGERHYLGGAWVVDSASDLERAAVLPGATEIRDNDSPGGGKIVSVRDPNGMFVHFVHGQILREALTEDSVPGHETTSPVPNGALAKPRKGDVRRFTLGPSSVHKVGHYGFAVPKGKFEETRDWYTRHMNLKPTDSSFNPVSGKDETCFLHIDLGPEYTDHHATDQSFFLSAVDGTATYCHHSSYEVNDFDEQTIGHHWLEKKGWTNCWGIGRHVLGSQIFDYWFDGSGNIVEHYVDGDLVNEDTPERRIPAGPDSLFVWGPEIPLAFVTAQLQDVGTQLAMPPNVAVGKPAEFKVDTAVKV</sequence>
<dbReference type="InterPro" id="IPR037523">
    <property type="entry name" value="VOC_core"/>
</dbReference>
<dbReference type="GO" id="GO:0004493">
    <property type="term" value="F:methylmalonyl-CoA epimerase activity"/>
    <property type="evidence" value="ECO:0007669"/>
    <property type="project" value="TreeGrafter"/>
</dbReference>
<evidence type="ECO:0000256" key="1">
    <source>
        <dbReference type="ARBA" id="ARBA00022723"/>
    </source>
</evidence>
<keyword evidence="4" id="KW-0560">Oxidoreductase</keyword>
<feature type="region of interest" description="Disordered" evidence="2">
    <location>
        <begin position="130"/>
        <end position="151"/>
    </location>
</feature>
<dbReference type="Proteomes" id="UP000799423">
    <property type="component" value="Unassembled WGS sequence"/>
</dbReference>